<evidence type="ECO:0000313" key="3">
    <source>
        <dbReference type="Proteomes" id="UP001172159"/>
    </source>
</evidence>
<protein>
    <submittedName>
        <fullName evidence="2">Uncharacterized protein</fullName>
    </submittedName>
</protein>
<organism evidence="2 3">
    <name type="scientific">Apiosordaria backusii</name>
    <dbReference type="NCBI Taxonomy" id="314023"/>
    <lineage>
        <taxon>Eukaryota</taxon>
        <taxon>Fungi</taxon>
        <taxon>Dikarya</taxon>
        <taxon>Ascomycota</taxon>
        <taxon>Pezizomycotina</taxon>
        <taxon>Sordariomycetes</taxon>
        <taxon>Sordariomycetidae</taxon>
        <taxon>Sordariales</taxon>
        <taxon>Lasiosphaeriaceae</taxon>
        <taxon>Apiosordaria</taxon>
    </lineage>
</organism>
<comment type="caution">
    <text evidence="2">The sequence shown here is derived from an EMBL/GenBank/DDBJ whole genome shotgun (WGS) entry which is preliminary data.</text>
</comment>
<feature type="region of interest" description="Disordered" evidence="1">
    <location>
        <begin position="165"/>
        <end position="189"/>
    </location>
</feature>
<dbReference type="AlphaFoldDB" id="A0AA40K7D8"/>
<evidence type="ECO:0000256" key="1">
    <source>
        <dbReference type="SAM" id="MobiDB-lite"/>
    </source>
</evidence>
<name>A0AA40K7D8_9PEZI</name>
<reference evidence="2" key="1">
    <citation type="submission" date="2023-06" db="EMBL/GenBank/DDBJ databases">
        <title>Genome-scale phylogeny and comparative genomics of the fungal order Sordariales.</title>
        <authorList>
            <consortium name="Lawrence Berkeley National Laboratory"/>
            <person name="Hensen N."/>
            <person name="Bonometti L."/>
            <person name="Westerberg I."/>
            <person name="Brannstrom I.O."/>
            <person name="Guillou S."/>
            <person name="Cros-Aarteil S."/>
            <person name="Calhoun S."/>
            <person name="Haridas S."/>
            <person name="Kuo A."/>
            <person name="Mondo S."/>
            <person name="Pangilinan J."/>
            <person name="Riley R."/>
            <person name="Labutti K."/>
            <person name="Andreopoulos B."/>
            <person name="Lipzen A."/>
            <person name="Chen C."/>
            <person name="Yanf M."/>
            <person name="Daum C."/>
            <person name="Ng V."/>
            <person name="Clum A."/>
            <person name="Steindorff A."/>
            <person name="Ohm R."/>
            <person name="Martin F."/>
            <person name="Silar P."/>
            <person name="Natvig D."/>
            <person name="Lalanne C."/>
            <person name="Gautier V."/>
            <person name="Ament-Velasquez S.L."/>
            <person name="Kruys A."/>
            <person name="Hutchinson M.I."/>
            <person name="Powell A.J."/>
            <person name="Barry K."/>
            <person name="Miller A.N."/>
            <person name="Grigoriev I.V."/>
            <person name="Debuchy R."/>
            <person name="Gladieux P."/>
            <person name="Thoren M.H."/>
            <person name="Johannesson H."/>
        </authorList>
    </citation>
    <scope>NUCLEOTIDE SEQUENCE</scope>
    <source>
        <strain evidence="2">CBS 540.89</strain>
    </source>
</reference>
<accession>A0AA40K7D8</accession>
<evidence type="ECO:0000313" key="2">
    <source>
        <dbReference type="EMBL" id="KAK0748680.1"/>
    </source>
</evidence>
<keyword evidence="3" id="KW-1185">Reference proteome</keyword>
<sequence length="189" mass="21711">MIGQLCVDMHHVQLQSRGTLLALLQRKSQTGWLALSVLRKDCCSKSHLFPTRFQQLERRAVTKKGFRNEAFFPSPTATRKAFMPSKHGFFLFPSCRAWSCPAFAEAFQSGQSLHSKAHYWAVLGKHLRKAPRQEPRWLLSRKKSRGWGLICVCVCVKVSHMKREERGKRKEYLSGRTYESKGPSSNQMA</sequence>
<gene>
    <name evidence="2" type="ORF">B0T21DRAFT_26775</name>
</gene>
<dbReference type="Proteomes" id="UP001172159">
    <property type="component" value="Unassembled WGS sequence"/>
</dbReference>
<dbReference type="EMBL" id="JAUKTV010000001">
    <property type="protein sequence ID" value="KAK0748680.1"/>
    <property type="molecule type" value="Genomic_DNA"/>
</dbReference>
<proteinExistence type="predicted"/>